<dbReference type="InterPro" id="IPR052698">
    <property type="entry name" value="MoCofactor_Util/Proc"/>
</dbReference>
<dbReference type="Pfam" id="PF13478">
    <property type="entry name" value="XdhC_C"/>
    <property type="match status" value="1"/>
</dbReference>
<protein>
    <submittedName>
        <fullName evidence="3">Xanthine dehydrogenase accessory factor</fullName>
    </submittedName>
</protein>
<reference evidence="3 4" key="1">
    <citation type="submission" date="2020-10" db="EMBL/GenBank/DDBJ databases">
        <title>Sequencing the genomes of 1000 actinobacteria strains.</title>
        <authorList>
            <person name="Klenk H.-P."/>
        </authorList>
    </citation>
    <scope>NUCLEOTIDE SEQUENCE [LARGE SCALE GENOMIC DNA]</scope>
    <source>
        <strain evidence="3 4">DSM 15666</strain>
    </source>
</reference>
<evidence type="ECO:0000259" key="1">
    <source>
        <dbReference type="Pfam" id="PF02625"/>
    </source>
</evidence>
<dbReference type="PANTHER" id="PTHR30388:SF4">
    <property type="entry name" value="MOLYBDENUM COFACTOR INSERTION CHAPERONE PAOD"/>
    <property type="match status" value="1"/>
</dbReference>
<sequence length="359" mass="37400">MLDRITSYQACLDAPKRWAVATIVSVRGSSPSPVGTSMAISADFEIIGSLSGGCVESSVAASAQDAISAGTIRRESFGPDGTPFGQAGLGVALTCGGEIEVLIQPLVTADLEPLRELATRDSRAPAQLTRRLTDDSGTRLLVHEQRDAAPRLILSGVHDFSVHLAQLALQAGWRVHMVEIRPAFGTGARIPAGADLNLGHPASIIRELLEGPVSSWTGVVVMTHHPDLDVPVLDCALTWADSESQLDLTGQAPQQVQRASPDDDGAGRFIGAMGSRTSAARRDAALRSLGHSAAARARVVSPLGLDLGAETPAEAAVSMFAQLIAAKNASATAAPLARSRGPINAARPRSLSIIREMAV</sequence>
<evidence type="ECO:0000313" key="4">
    <source>
        <dbReference type="Proteomes" id="UP000643525"/>
    </source>
</evidence>
<keyword evidence="4" id="KW-1185">Reference proteome</keyword>
<name>A0ABR9JFG4_9MICC</name>
<feature type="domain" description="XdhC Rossmann" evidence="2">
    <location>
        <begin position="152"/>
        <end position="323"/>
    </location>
</feature>
<accession>A0ABR9JFG4</accession>
<feature type="domain" description="XdhC- CoxI" evidence="1">
    <location>
        <begin position="12"/>
        <end position="77"/>
    </location>
</feature>
<dbReference type="Gene3D" id="3.40.50.720">
    <property type="entry name" value="NAD(P)-binding Rossmann-like Domain"/>
    <property type="match status" value="1"/>
</dbReference>
<dbReference type="Pfam" id="PF02625">
    <property type="entry name" value="XdhC_CoxI"/>
    <property type="match status" value="1"/>
</dbReference>
<gene>
    <name evidence="3" type="ORF">H4W27_001796</name>
</gene>
<evidence type="ECO:0000259" key="2">
    <source>
        <dbReference type="Pfam" id="PF13478"/>
    </source>
</evidence>
<dbReference type="Proteomes" id="UP000643525">
    <property type="component" value="Unassembled WGS sequence"/>
</dbReference>
<dbReference type="InterPro" id="IPR027051">
    <property type="entry name" value="XdhC_Rossmann_dom"/>
</dbReference>
<evidence type="ECO:0000313" key="3">
    <source>
        <dbReference type="EMBL" id="MBE1524678.1"/>
    </source>
</evidence>
<organism evidence="3 4">
    <name type="scientific">Nesterenkonia lutea</name>
    <dbReference type="NCBI Taxonomy" id="272919"/>
    <lineage>
        <taxon>Bacteria</taxon>
        <taxon>Bacillati</taxon>
        <taxon>Actinomycetota</taxon>
        <taxon>Actinomycetes</taxon>
        <taxon>Micrococcales</taxon>
        <taxon>Micrococcaceae</taxon>
        <taxon>Nesterenkonia</taxon>
    </lineage>
</organism>
<dbReference type="EMBL" id="JADBED010000001">
    <property type="protein sequence ID" value="MBE1524678.1"/>
    <property type="molecule type" value="Genomic_DNA"/>
</dbReference>
<dbReference type="RefSeq" id="WP_192595657.1">
    <property type="nucleotide sequence ID" value="NZ_BAAALJ010000002.1"/>
</dbReference>
<dbReference type="PANTHER" id="PTHR30388">
    <property type="entry name" value="ALDEHYDE OXIDOREDUCTASE MOLYBDENUM COFACTOR ASSEMBLY PROTEIN"/>
    <property type="match status" value="1"/>
</dbReference>
<comment type="caution">
    <text evidence="3">The sequence shown here is derived from an EMBL/GenBank/DDBJ whole genome shotgun (WGS) entry which is preliminary data.</text>
</comment>
<dbReference type="InterPro" id="IPR003777">
    <property type="entry name" value="XdhC_CoxI"/>
</dbReference>
<proteinExistence type="predicted"/>